<reference evidence="8 9" key="1">
    <citation type="submission" date="2019-04" db="EMBL/GenBank/DDBJ databases">
        <title>Microbes associate with the intestines of laboratory mice.</title>
        <authorList>
            <person name="Navarre W."/>
            <person name="Wong E."/>
            <person name="Huang K."/>
            <person name="Tropini C."/>
            <person name="Ng K."/>
            <person name="Yu B."/>
        </authorList>
    </citation>
    <scope>NUCLEOTIDE SEQUENCE [LARGE SCALE GENOMIC DNA]</scope>
    <source>
        <strain evidence="8 9">NM50_B9-20</strain>
    </source>
</reference>
<evidence type="ECO:0000256" key="4">
    <source>
        <dbReference type="ARBA" id="ARBA00022679"/>
    </source>
</evidence>
<organism evidence="8 9">
    <name type="scientific">Clostridium sartagoforme</name>
    <dbReference type="NCBI Taxonomy" id="84031"/>
    <lineage>
        <taxon>Bacteria</taxon>
        <taxon>Bacillati</taxon>
        <taxon>Bacillota</taxon>
        <taxon>Clostridia</taxon>
        <taxon>Eubacteriales</taxon>
        <taxon>Clostridiaceae</taxon>
        <taxon>Clostridium</taxon>
    </lineage>
</organism>
<dbReference type="SUPFAM" id="SSF53448">
    <property type="entry name" value="Nucleotide-diphospho-sugar transferases"/>
    <property type="match status" value="1"/>
</dbReference>
<feature type="transmembrane region" description="Helical" evidence="7">
    <location>
        <begin position="215"/>
        <end position="236"/>
    </location>
</feature>
<evidence type="ECO:0000313" key="8">
    <source>
        <dbReference type="EMBL" id="TGY42411.1"/>
    </source>
</evidence>
<dbReference type="GO" id="GO:0030213">
    <property type="term" value="P:hyaluronan biosynthetic process"/>
    <property type="evidence" value="ECO:0007669"/>
    <property type="project" value="TreeGrafter"/>
</dbReference>
<dbReference type="EMBL" id="SRYR01000003">
    <property type="protein sequence ID" value="TGY42411.1"/>
    <property type="molecule type" value="Genomic_DNA"/>
</dbReference>
<gene>
    <name evidence="8" type="ORF">E5347_09330</name>
</gene>
<keyword evidence="5 7" id="KW-0472">Membrane</keyword>
<keyword evidence="7" id="KW-1133">Transmembrane helix</keyword>
<dbReference type="Gene3D" id="3.90.550.10">
    <property type="entry name" value="Spore Coat Polysaccharide Biosynthesis Protein SpsA, Chain A"/>
    <property type="match status" value="1"/>
</dbReference>
<dbReference type="RefSeq" id="WP_136006710.1">
    <property type="nucleotide sequence ID" value="NZ_SRYR01000003.1"/>
</dbReference>
<evidence type="ECO:0000313" key="9">
    <source>
        <dbReference type="Proteomes" id="UP000306888"/>
    </source>
</evidence>
<dbReference type="OrthoDB" id="9766971at2"/>
<feature type="transmembrane region" description="Helical" evidence="7">
    <location>
        <begin position="539"/>
        <end position="562"/>
    </location>
</feature>
<evidence type="ECO:0000256" key="7">
    <source>
        <dbReference type="SAM" id="Phobius"/>
    </source>
</evidence>
<feature type="transmembrane region" description="Helical" evidence="7">
    <location>
        <begin position="182"/>
        <end position="203"/>
    </location>
</feature>
<evidence type="ECO:0000256" key="5">
    <source>
        <dbReference type="ARBA" id="ARBA00023136"/>
    </source>
</evidence>
<dbReference type="PANTHER" id="PTHR22913:SF12">
    <property type="entry name" value="MANNURONAN SYNTHASE"/>
    <property type="match status" value="1"/>
</dbReference>
<feature type="transmembrane region" description="Helical" evidence="7">
    <location>
        <begin position="510"/>
        <end position="533"/>
    </location>
</feature>
<accession>A0A4S2DN47</accession>
<feature type="transmembrane region" description="Helical" evidence="7">
    <location>
        <begin position="569"/>
        <end position="594"/>
    </location>
</feature>
<dbReference type="GO" id="GO:0085029">
    <property type="term" value="P:extracellular matrix assembly"/>
    <property type="evidence" value="ECO:0007669"/>
    <property type="project" value="TreeGrafter"/>
</dbReference>
<dbReference type="GO" id="GO:0050501">
    <property type="term" value="F:hyaluronan synthase activity"/>
    <property type="evidence" value="ECO:0007669"/>
    <property type="project" value="UniProtKB-EC"/>
</dbReference>
<keyword evidence="2" id="KW-1003">Cell membrane</keyword>
<proteinExistence type="predicted"/>
<comment type="caution">
    <text evidence="8">The sequence shown here is derived from an EMBL/GenBank/DDBJ whole genome shotgun (WGS) entry which is preliminary data.</text>
</comment>
<evidence type="ECO:0000256" key="1">
    <source>
        <dbReference type="ARBA" id="ARBA00004236"/>
    </source>
</evidence>
<keyword evidence="4 8" id="KW-0808">Transferase</keyword>
<evidence type="ECO:0000256" key="6">
    <source>
        <dbReference type="SAM" id="MobiDB-lite"/>
    </source>
</evidence>
<comment type="subcellular location">
    <subcellularLocation>
        <location evidence="1">Cell membrane</location>
    </subcellularLocation>
</comment>
<keyword evidence="3" id="KW-0328">Glycosyltransferase</keyword>
<feature type="region of interest" description="Disordered" evidence="6">
    <location>
        <begin position="44"/>
        <end position="63"/>
    </location>
</feature>
<keyword evidence="9" id="KW-1185">Reference proteome</keyword>
<sequence length="682" mass="78763">MEVKNKNYENQETITDIKDKVKEDVLLRPKLDRRILNNVPDKEQIRKSFDRRGKNKSSSDKSDAFMAERKAGIRYFMTTNVKIKLKSNGQKININSESIDISTTGMLVKLINKDELKYIEDAENIELDFSIIPGAMPEGYEMDAKINAKKVRDAVDSEGNIICGFEFEETLSEYSSRKKDKYLILASSLLLFGISLFVVLMRAESVIYFKFNKGLYLYSIIAAVFLLSRYAFGALYKPMPVDRNYTPGVTVVIPCFNEEGWINRTILSCINQDYPIDKLEVIVVDDKSNDNSVAVIKETIEKLKEEDRFDIADRLSYIVQEENKGKREALIEGVLKAKHELVVFVDSDSFLDQFAIINIVQPFKDPKMGGVAGRTDVANTYTNILTKMQSVRYYIAFRIMKAAEGYFDAVTCLSGPLSCYKKELVIEKMDDWRNQKFLGQKATFGDDRAMTNFILEKHRTTYQDTAVCSTIVPNKYKVFLKQQMRWKRSWLRESIIAGKFMWKKEPFMSLFFYIGLIVPIAAPVVVLYNLIYVPVVHGIFPTTFLVGLLMMALLMSFAQLLLRKSTTWIFGLIFCLYYEAVLLWQMPIAWVTFWKSTWGTRMTPSDIKAQEKKEKKLKSKLSREFTEDKDYEVINNDASGEIGNNDNFDIDKNMEDLSEKHQEDYLELAIASNDRRKVDYEK</sequence>
<dbReference type="Pfam" id="PF13641">
    <property type="entry name" value="Glyco_tranf_2_3"/>
    <property type="match status" value="1"/>
</dbReference>
<dbReference type="Proteomes" id="UP000306888">
    <property type="component" value="Unassembled WGS sequence"/>
</dbReference>
<dbReference type="GO" id="GO:0005886">
    <property type="term" value="C:plasma membrane"/>
    <property type="evidence" value="ECO:0007669"/>
    <property type="project" value="UniProtKB-SubCell"/>
</dbReference>
<protein>
    <submittedName>
        <fullName evidence="8">Glycosyltransferase</fullName>
    </submittedName>
</protein>
<keyword evidence="7" id="KW-0812">Transmembrane</keyword>
<dbReference type="AlphaFoldDB" id="A0A4S2DN47"/>
<evidence type="ECO:0000256" key="2">
    <source>
        <dbReference type="ARBA" id="ARBA00022475"/>
    </source>
</evidence>
<dbReference type="InterPro" id="IPR029044">
    <property type="entry name" value="Nucleotide-diphossugar_trans"/>
</dbReference>
<dbReference type="PANTHER" id="PTHR22913">
    <property type="entry name" value="HYALURONAN SYNTHASE"/>
    <property type="match status" value="1"/>
</dbReference>
<name>A0A4S2DN47_9CLOT</name>
<evidence type="ECO:0000256" key="3">
    <source>
        <dbReference type="ARBA" id="ARBA00022676"/>
    </source>
</evidence>
<dbReference type="CDD" id="cd06423">
    <property type="entry name" value="CESA_like"/>
    <property type="match status" value="1"/>
</dbReference>